<comment type="caution">
    <text evidence="1">The sequence shown here is derived from an EMBL/GenBank/DDBJ whole genome shotgun (WGS) entry which is preliminary data.</text>
</comment>
<reference evidence="1 2" key="1">
    <citation type="submission" date="2019-06" db="EMBL/GenBank/DDBJ databases">
        <title>A novel bacterium of genus Pontibacter, isolated from marine sediment.</title>
        <authorList>
            <person name="Huang H."/>
            <person name="Mo K."/>
            <person name="Hu Y."/>
        </authorList>
    </citation>
    <scope>NUCLEOTIDE SEQUENCE [LARGE SCALE GENOMIC DNA]</scope>
    <source>
        <strain evidence="1 2">HB172049</strain>
    </source>
</reference>
<sequence length="98" mass="11428">MQAHQPHYFVYIFSDQPREKVEIGVSGDLQELSHTMALPTESSLPSQPARLVYYEHYRQEEEARSREQQLKKGNHDATIRLVESMNPNWLDLSDTLVD</sequence>
<dbReference type="SUPFAM" id="SSF82771">
    <property type="entry name" value="GIY-YIG endonuclease"/>
    <property type="match status" value="1"/>
</dbReference>
<keyword evidence="2" id="KW-1185">Reference proteome</keyword>
<dbReference type="OrthoDB" id="1495241at2"/>
<dbReference type="Gene3D" id="3.40.1440.10">
    <property type="entry name" value="GIY-YIG endonuclease"/>
    <property type="match status" value="1"/>
</dbReference>
<dbReference type="RefSeq" id="WP_140618143.1">
    <property type="nucleotide sequence ID" value="NZ_VFRQ01000001.1"/>
</dbReference>
<dbReference type="Proteomes" id="UP000316727">
    <property type="component" value="Unassembled WGS sequence"/>
</dbReference>
<accession>A0A501WF48</accession>
<name>A0A501WF48_9BACT</name>
<evidence type="ECO:0000313" key="1">
    <source>
        <dbReference type="EMBL" id="TPE45811.1"/>
    </source>
</evidence>
<protein>
    <submittedName>
        <fullName evidence="1">Excinuclease ABC subunit C</fullName>
    </submittedName>
</protein>
<organism evidence="1 2">
    <name type="scientific">Pontibacter mangrovi</name>
    <dbReference type="NCBI Taxonomy" id="2589816"/>
    <lineage>
        <taxon>Bacteria</taxon>
        <taxon>Pseudomonadati</taxon>
        <taxon>Bacteroidota</taxon>
        <taxon>Cytophagia</taxon>
        <taxon>Cytophagales</taxon>
        <taxon>Hymenobacteraceae</taxon>
        <taxon>Pontibacter</taxon>
    </lineage>
</organism>
<evidence type="ECO:0000313" key="2">
    <source>
        <dbReference type="Proteomes" id="UP000316727"/>
    </source>
</evidence>
<proteinExistence type="predicted"/>
<gene>
    <name evidence="1" type="ORF">FJM65_00230</name>
</gene>
<dbReference type="EMBL" id="VFRQ01000001">
    <property type="protein sequence ID" value="TPE45811.1"/>
    <property type="molecule type" value="Genomic_DNA"/>
</dbReference>
<dbReference type="InterPro" id="IPR035901">
    <property type="entry name" value="GIY-YIG_endonuc_sf"/>
</dbReference>
<dbReference type="AlphaFoldDB" id="A0A501WF48"/>